<keyword evidence="2" id="KW-0614">Plasmid</keyword>
<dbReference type="Proteomes" id="UP001354989">
    <property type="component" value="Plasmid pPP1"/>
</dbReference>
<dbReference type="InterPro" id="IPR046744">
    <property type="entry name" value="DUF6794"/>
</dbReference>
<dbReference type="Pfam" id="PF20594">
    <property type="entry name" value="DUF6794"/>
    <property type="match status" value="1"/>
</dbReference>
<evidence type="ECO:0000259" key="1">
    <source>
        <dbReference type="Pfam" id="PF20594"/>
    </source>
</evidence>
<keyword evidence="3" id="KW-1185">Reference proteome</keyword>
<sequence>MPAKLIIILTIFSTSIFAQVDCRKYPDKYIPTDLDDALNYLDCKWSDSDKEEFKSKPENDAVVELHFGTGMGIRNSWGLWKGDSGISKYFRDLGINHPDDMSSIILTSFHRYLNKQDVKIDEQVKYYIAYWKKTKQAEFERKRNDFNEFSINDTVDFLYNFDFISKEQEDKYMDDSCFARGIVLKKDTVDLKLQIQLFESCDEDGIILSISDEYIKKETEWVLKEKDKKEIMRKGEIKWTNYDNWETIE</sequence>
<evidence type="ECO:0000313" key="3">
    <source>
        <dbReference type="Proteomes" id="UP001354989"/>
    </source>
</evidence>
<organism evidence="2 3">
    <name type="scientific">Persicobacter psychrovividus</name>
    <dbReference type="NCBI Taxonomy" id="387638"/>
    <lineage>
        <taxon>Bacteria</taxon>
        <taxon>Pseudomonadati</taxon>
        <taxon>Bacteroidota</taxon>
        <taxon>Cytophagia</taxon>
        <taxon>Cytophagales</taxon>
        <taxon>Persicobacteraceae</taxon>
        <taxon>Persicobacter</taxon>
    </lineage>
</organism>
<geneLocation type="plasmid" evidence="2 3">
    <name>pPP1</name>
</geneLocation>
<gene>
    <name evidence="2" type="ORF">PEPS_27870</name>
</gene>
<feature type="domain" description="DUF6794" evidence="1">
    <location>
        <begin position="30"/>
        <end position="113"/>
    </location>
</feature>
<proteinExistence type="predicted"/>
<name>A0ABM7VHQ9_9BACT</name>
<reference evidence="2 3" key="1">
    <citation type="submission" date="2021-12" db="EMBL/GenBank/DDBJ databases">
        <title>Genome sequencing of bacteria with rrn-lacking chromosome and rrn-plasmid.</title>
        <authorList>
            <person name="Anda M."/>
            <person name="Iwasaki W."/>
        </authorList>
    </citation>
    <scope>NUCLEOTIDE SEQUENCE [LARGE SCALE GENOMIC DNA]</scope>
    <source>
        <strain evidence="2 3">NBRC 101262</strain>
        <plasmid evidence="2 3">pPP1</plasmid>
    </source>
</reference>
<dbReference type="EMBL" id="AP025293">
    <property type="protein sequence ID" value="BDD00507.1"/>
    <property type="molecule type" value="Genomic_DNA"/>
</dbReference>
<protein>
    <recommendedName>
        <fullName evidence="1">DUF6794 domain-containing protein</fullName>
    </recommendedName>
</protein>
<evidence type="ECO:0000313" key="2">
    <source>
        <dbReference type="EMBL" id="BDD00507.1"/>
    </source>
</evidence>
<accession>A0ABM7VHQ9</accession>
<dbReference type="RefSeq" id="WP_338398363.1">
    <property type="nucleotide sequence ID" value="NZ_AP025293.1"/>
</dbReference>